<name>A0AAW0F367_9TRYP</name>
<dbReference type="PANTHER" id="PTHR19308:SF51">
    <property type="entry name" value="START DOMAIN-CONTAINING PROTEIN"/>
    <property type="match status" value="1"/>
</dbReference>
<proteinExistence type="predicted"/>
<dbReference type="SUPFAM" id="SSF55961">
    <property type="entry name" value="Bet v1-like"/>
    <property type="match status" value="1"/>
</dbReference>
<feature type="compositionally biased region" description="Low complexity" evidence="1">
    <location>
        <begin position="385"/>
        <end position="397"/>
    </location>
</feature>
<dbReference type="EMBL" id="JAECZO010000006">
    <property type="protein sequence ID" value="KAK7200580.1"/>
    <property type="molecule type" value="Genomic_DNA"/>
</dbReference>
<dbReference type="PANTHER" id="PTHR19308">
    <property type="entry name" value="PHOSPHATIDYLCHOLINE TRANSFER PROTEIN"/>
    <property type="match status" value="1"/>
</dbReference>
<sequence>MSAVSTSSDADVAAAAPVLRSLLTCASAAPLLWKTLSDRDGFCVCELPPTPALGLPMACYRTQFTVAGDMDALHRVLTEETLIREYDPTLKELRVLDQQACGALLYTSYTSPAPWLVTARDFCVWSSAVRVSRQQLAQICDGEGAADVVIQGASRAAAHRDESEDAPTVFLQNSVTASASESAVVPPPRRGTSLVRGVVHCFGYVAVADASVRSQLHVVNYCCVDPAGKIPKWLVAAAVDDNTKKLKRMASQVSLAASAAAAATVDVPRAAVSPSPAPSTPAPPDATETLIVVRESPAASPVTAVGVVGVPGDVAPEEHVPPHPPDSVRNSDAAASTVRPLRRSLSESLAGDGDGAPPTAAASAELRHSPQRSDKAHGGPPPPLSGAATAAAASASAPPTPRHPCTSPSPQRTNVAAHHHPGVAALGLLARATGWQLRREVRGMQCAELRALPPPLHCGDPACVALRVSVSVDCTLDTFAAVLRSPALAPEIDPELVRVMAIPASARRSCSAASREPSRACETLSFFAGEEEGPSAAAVGLGAASPLSCDGGHLRHYEFAADDAFRCPWHMVLQCGELEVAPVDGGRYGFHTPGVPAATHVWVGTEDDVGLYRGAHPDSRHHRVPVRVFGTTAVAVPRSADTLRVSQYMLLDSSGVPTVAGRSGGWRSAFRKRKGEAGAFLAAVSAWMERRLRRLTGLCEEAQRRHQRNAIMALDKEPLLQFLYRVHCTEGGPAMERPSAVLYGDILTQSTTWTRAAGASVPPLLVLSTVFPCSLAHLRLFMLSTPPRRRYALEAGVHSYDELPAPPGFSAVRVEYGAASASFPWVRLSFLEAFGELRGEEVPWSTLVLSRTSLDAVAAEEGCDEEPPVDGVGGIGLSSSGADWRFGNGRLFCSGWVATMLDGDEPLDGAQGDLSTPPLRSPSAPSMPTAGERAPVAHGSARIVVMQYLCVDIRSSEGPGAGAEGYSPQCVADQVDLLRRFRDAVCMWNPAQGCSHLTPAIS</sequence>
<evidence type="ECO:0008006" key="4">
    <source>
        <dbReference type="Google" id="ProtNLM"/>
    </source>
</evidence>
<feature type="region of interest" description="Disordered" evidence="1">
    <location>
        <begin position="313"/>
        <end position="415"/>
    </location>
</feature>
<keyword evidence="3" id="KW-1185">Reference proteome</keyword>
<reference evidence="2 3" key="1">
    <citation type="journal article" date="2021" name="MBio">
        <title>A New Model Trypanosomatid, Novymonas esmeraldas: Genomic Perception of Its 'Candidatus Pandoraea novymonadis' Endosymbiont.</title>
        <authorList>
            <person name="Zakharova A."/>
            <person name="Saura A."/>
            <person name="Butenko A."/>
            <person name="Podesvova L."/>
            <person name="Warmusova S."/>
            <person name="Kostygov A.Y."/>
            <person name="Nenarokova A."/>
            <person name="Lukes J."/>
            <person name="Opperdoes F.R."/>
            <person name="Yurchenko V."/>
        </authorList>
    </citation>
    <scope>NUCLEOTIDE SEQUENCE [LARGE SCALE GENOMIC DNA]</scope>
    <source>
        <strain evidence="2 3">E262AT.01</strain>
    </source>
</reference>
<feature type="region of interest" description="Disordered" evidence="1">
    <location>
        <begin position="907"/>
        <end position="934"/>
    </location>
</feature>
<evidence type="ECO:0000256" key="1">
    <source>
        <dbReference type="SAM" id="MobiDB-lite"/>
    </source>
</evidence>
<dbReference type="Proteomes" id="UP001430356">
    <property type="component" value="Unassembled WGS sequence"/>
</dbReference>
<gene>
    <name evidence="2" type="ORF">NESM_000113900</name>
</gene>
<accession>A0AAW0F367</accession>
<evidence type="ECO:0000313" key="2">
    <source>
        <dbReference type="EMBL" id="KAK7200580.1"/>
    </source>
</evidence>
<dbReference type="InterPro" id="IPR051213">
    <property type="entry name" value="START_lipid_transfer"/>
</dbReference>
<dbReference type="InterPro" id="IPR023393">
    <property type="entry name" value="START-like_dom_sf"/>
</dbReference>
<feature type="compositionally biased region" description="Low complexity" evidence="1">
    <location>
        <begin position="355"/>
        <end position="364"/>
    </location>
</feature>
<feature type="compositionally biased region" description="Basic and acidic residues" evidence="1">
    <location>
        <begin position="365"/>
        <end position="377"/>
    </location>
</feature>
<evidence type="ECO:0000313" key="3">
    <source>
        <dbReference type="Proteomes" id="UP001430356"/>
    </source>
</evidence>
<comment type="caution">
    <text evidence="2">The sequence shown here is derived from an EMBL/GenBank/DDBJ whole genome shotgun (WGS) entry which is preliminary data.</text>
</comment>
<organism evidence="2 3">
    <name type="scientific">Novymonas esmeraldas</name>
    <dbReference type="NCBI Taxonomy" id="1808958"/>
    <lineage>
        <taxon>Eukaryota</taxon>
        <taxon>Discoba</taxon>
        <taxon>Euglenozoa</taxon>
        <taxon>Kinetoplastea</taxon>
        <taxon>Metakinetoplastina</taxon>
        <taxon>Trypanosomatida</taxon>
        <taxon>Trypanosomatidae</taxon>
        <taxon>Novymonas</taxon>
    </lineage>
</organism>
<dbReference type="AlphaFoldDB" id="A0AAW0F367"/>
<dbReference type="Gene3D" id="3.30.530.20">
    <property type="match status" value="1"/>
</dbReference>
<protein>
    <recommendedName>
        <fullName evidence="4">START domain-containing protein</fullName>
    </recommendedName>
</protein>